<evidence type="ECO:0000256" key="5">
    <source>
        <dbReference type="SAM" id="MobiDB-lite"/>
    </source>
</evidence>
<comment type="caution">
    <text evidence="7">The sequence shown here is derived from an EMBL/GenBank/DDBJ whole genome shotgun (WGS) entry which is preliminary data.</text>
</comment>
<gene>
    <name evidence="7" type="ORF">Taro_035421</name>
</gene>
<feature type="compositionally biased region" description="Polar residues" evidence="5">
    <location>
        <begin position="201"/>
        <end position="213"/>
    </location>
</feature>
<keyword evidence="2" id="KW-0645">Protease</keyword>
<proteinExistence type="inferred from homology"/>
<reference evidence="7" key="1">
    <citation type="submission" date="2017-07" db="EMBL/GenBank/DDBJ databases">
        <title>Taro Niue Genome Assembly and Annotation.</title>
        <authorList>
            <person name="Atibalentja N."/>
            <person name="Keating K."/>
            <person name="Fields C.J."/>
        </authorList>
    </citation>
    <scope>NUCLEOTIDE SEQUENCE</scope>
    <source>
        <strain evidence="7">Niue_2</strain>
        <tissue evidence="7">Leaf</tissue>
    </source>
</reference>
<evidence type="ECO:0000256" key="1">
    <source>
        <dbReference type="ARBA" id="ARBA00005234"/>
    </source>
</evidence>
<keyword evidence="4" id="KW-0788">Thiol protease</keyword>
<dbReference type="EMBL" id="NMUH01002894">
    <property type="protein sequence ID" value="MQM02658.1"/>
    <property type="molecule type" value="Genomic_DNA"/>
</dbReference>
<evidence type="ECO:0000259" key="6">
    <source>
        <dbReference type="Pfam" id="PF02902"/>
    </source>
</evidence>
<dbReference type="InterPro" id="IPR038765">
    <property type="entry name" value="Papain-like_cys_pep_sf"/>
</dbReference>
<accession>A0A843W6M5</accession>
<feature type="region of interest" description="Disordered" evidence="5">
    <location>
        <begin position="190"/>
        <end position="213"/>
    </location>
</feature>
<comment type="similarity">
    <text evidence="1">Belongs to the peptidase C48 family.</text>
</comment>
<feature type="domain" description="Ubiquitin-like protease family profile" evidence="6">
    <location>
        <begin position="129"/>
        <end position="169"/>
    </location>
</feature>
<keyword evidence="8" id="KW-1185">Reference proteome</keyword>
<dbReference type="PANTHER" id="PTHR46915">
    <property type="entry name" value="UBIQUITIN-LIKE PROTEASE 4-RELATED"/>
    <property type="match status" value="1"/>
</dbReference>
<evidence type="ECO:0000256" key="2">
    <source>
        <dbReference type="ARBA" id="ARBA00022670"/>
    </source>
</evidence>
<dbReference type="SUPFAM" id="SSF54001">
    <property type="entry name" value="Cysteine proteinases"/>
    <property type="match status" value="1"/>
</dbReference>
<evidence type="ECO:0000313" key="8">
    <source>
        <dbReference type="Proteomes" id="UP000652761"/>
    </source>
</evidence>
<dbReference type="AlphaFoldDB" id="A0A843W6M5"/>
<evidence type="ECO:0000256" key="3">
    <source>
        <dbReference type="ARBA" id="ARBA00022801"/>
    </source>
</evidence>
<dbReference type="GO" id="GO:0008234">
    <property type="term" value="F:cysteine-type peptidase activity"/>
    <property type="evidence" value="ECO:0007669"/>
    <property type="project" value="UniProtKB-KW"/>
</dbReference>
<sequence>MRITESNRAMGTLFRAHGRTRSCVFVARTIANADMPASSRQFCRVEFFHHEYRLELDGSSETLKGGALEPSNLMSPRGKLFKQPSSYVASRFSSQRRSNKAFLFVSDIYAAKGREESEEEIASIPLLVPQVPQQVNGTECGFFVLCYIYLFIKSAPQSFSLNDYPYFEKLKDQKMTQPSSPSPAIATADDAYARKQRSRTGENQHSSKCVQSSGSVIEPKIQRKRVQLSDMGGEVVATNILISEDEDKVVMGRALENLFCEISILVAVKPDAPLFIKDAERQTLGDAVGSHIAWFKDYVPDHSLFAYDSSSSEDSKEKSDDSDDEAMLSRKL</sequence>
<dbReference type="Gene3D" id="3.40.395.10">
    <property type="entry name" value="Adenoviral Proteinase, Chain A"/>
    <property type="match status" value="1"/>
</dbReference>
<dbReference type="GO" id="GO:0006508">
    <property type="term" value="P:proteolysis"/>
    <property type="evidence" value="ECO:0007669"/>
    <property type="project" value="UniProtKB-KW"/>
</dbReference>
<name>A0A843W6M5_COLES</name>
<dbReference type="InterPro" id="IPR003653">
    <property type="entry name" value="Peptidase_C48_C"/>
</dbReference>
<dbReference type="Proteomes" id="UP000652761">
    <property type="component" value="Unassembled WGS sequence"/>
</dbReference>
<dbReference type="GO" id="GO:0016926">
    <property type="term" value="P:protein desumoylation"/>
    <property type="evidence" value="ECO:0007669"/>
    <property type="project" value="UniProtKB-ARBA"/>
</dbReference>
<organism evidence="7 8">
    <name type="scientific">Colocasia esculenta</name>
    <name type="common">Wild taro</name>
    <name type="synonym">Arum esculentum</name>
    <dbReference type="NCBI Taxonomy" id="4460"/>
    <lineage>
        <taxon>Eukaryota</taxon>
        <taxon>Viridiplantae</taxon>
        <taxon>Streptophyta</taxon>
        <taxon>Embryophyta</taxon>
        <taxon>Tracheophyta</taxon>
        <taxon>Spermatophyta</taxon>
        <taxon>Magnoliopsida</taxon>
        <taxon>Liliopsida</taxon>
        <taxon>Araceae</taxon>
        <taxon>Aroideae</taxon>
        <taxon>Colocasieae</taxon>
        <taxon>Colocasia</taxon>
    </lineage>
</organism>
<dbReference type="Pfam" id="PF02902">
    <property type="entry name" value="Peptidase_C48"/>
    <property type="match status" value="1"/>
</dbReference>
<dbReference type="OrthoDB" id="690629at2759"/>
<evidence type="ECO:0000256" key="4">
    <source>
        <dbReference type="ARBA" id="ARBA00022807"/>
    </source>
</evidence>
<evidence type="ECO:0000313" key="7">
    <source>
        <dbReference type="EMBL" id="MQM02658.1"/>
    </source>
</evidence>
<dbReference type="PANTHER" id="PTHR46915:SF6">
    <property type="entry name" value="CYSTEINE PROTEINASES SUPERFAMILY PROTEIN"/>
    <property type="match status" value="1"/>
</dbReference>
<keyword evidence="3" id="KW-0378">Hydrolase</keyword>
<protein>
    <recommendedName>
        <fullName evidence="6">Ubiquitin-like protease family profile domain-containing protein</fullName>
    </recommendedName>
</protein>
<feature type="region of interest" description="Disordered" evidence="5">
    <location>
        <begin position="308"/>
        <end position="332"/>
    </location>
</feature>